<keyword evidence="1" id="KW-0812">Transmembrane</keyword>
<gene>
    <name evidence="2" type="ORF">GCM10007989_18370</name>
</gene>
<protein>
    <recommendedName>
        <fullName evidence="4">DUF2214 domain-containing protein</fullName>
    </recommendedName>
</protein>
<feature type="transmembrane region" description="Helical" evidence="1">
    <location>
        <begin position="76"/>
        <end position="93"/>
    </location>
</feature>
<dbReference type="RefSeq" id="WP_189425389.1">
    <property type="nucleotide sequence ID" value="NZ_BMZE01000002.1"/>
</dbReference>
<reference evidence="2" key="1">
    <citation type="journal article" date="2014" name="Int. J. Syst. Evol. Microbiol.">
        <title>Complete genome sequence of Corynebacterium casei LMG S-19264T (=DSM 44701T), isolated from a smear-ripened cheese.</title>
        <authorList>
            <consortium name="US DOE Joint Genome Institute (JGI-PGF)"/>
            <person name="Walter F."/>
            <person name="Albersmeier A."/>
            <person name="Kalinowski J."/>
            <person name="Ruckert C."/>
        </authorList>
    </citation>
    <scope>NUCLEOTIDE SEQUENCE</scope>
    <source>
        <strain evidence="2">KCTC 32437</strain>
    </source>
</reference>
<dbReference type="Proteomes" id="UP000646579">
    <property type="component" value="Unassembled WGS sequence"/>
</dbReference>
<keyword evidence="3" id="KW-1185">Reference proteome</keyword>
<comment type="caution">
    <text evidence="2">The sequence shown here is derived from an EMBL/GenBank/DDBJ whole genome shotgun (WGS) entry which is preliminary data.</text>
</comment>
<dbReference type="InterPro" id="IPR018706">
    <property type="entry name" value="DUF2214_membrane"/>
</dbReference>
<evidence type="ECO:0008006" key="4">
    <source>
        <dbReference type="Google" id="ProtNLM"/>
    </source>
</evidence>
<proteinExistence type="predicted"/>
<feature type="transmembrane region" description="Helical" evidence="1">
    <location>
        <begin position="130"/>
        <end position="148"/>
    </location>
</feature>
<organism evidence="2 3">
    <name type="scientific">Devosia pacifica</name>
    <dbReference type="NCBI Taxonomy" id="1335967"/>
    <lineage>
        <taxon>Bacteria</taxon>
        <taxon>Pseudomonadati</taxon>
        <taxon>Pseudomonadota</taxon>
        <taxon>Alphaproteobacteria</taxon>
        <taxon>Hyphomicrobiales</taxon>
        <taxon>Devosiaceae</taxon>
        <taxon>Devosia</taxon>
    </lineage>
</organism>
<keyword evidence="1" id="KW-1133">Transmembrane helix</keyword>
<evidence type="ECO:0000256" key="1">
    <source>
        <dbReference type="SAM" id="Phobius"/>
    </source>
</evidence>
<name>A0A918S6N1_9HYPH</name>
<feature type="transmembrane region" description="Helical" evidence="1">
    <location>
        <begin position="40"/>
        <end position="64"/>
    </location>
</feature>
<sequence length="149" mass="16304">MLDIGLAYLHHLAVFAIVGLLFAEFVLIRPGLNGQQLTRLARLDAAYGISAILVILAGIARVFLGSTGSAYYLSNHVFWTKMLLIVILGLLSIQPTLSIIRWRRASGSDANYLVPDADIKKARRFLHIELFVLFLIPLAAAAMARGVGM</sequence>
<reference evidence="2" key="2">
    <citation type="submission" date="2020-09" db="EMBL/GenBank/DDBJ databases">
        <authorList>
            <person name="Sun Q."/>
            <person name="Kim S."/>
        </authorList>
    </citation>
    <scope>NUCLEOTIDE SEQUENCE</scope>
    <source>
        <strain evidence="2">KCTC 32437</strain>
    </source>
</reference>
<evidence type="ECO:0000313" key="3">
    <source>
        <dbReference type="Proteomes" id="UP000646579"/>
    </source>
</evidence>
<feature type="transmembrane region" description="Helical" evidence="1">
    <location>
        <begin position="6"/>
        <end position="28"/>
    </location>
</feature>
<dbReference type="Pfam" id="PF09980">
    <property type="entry name" value="DUF2214"/>
    <property type="match status" value="1"/>
</dbReference>
<accession>A0A918S6N1</accession>
<dbReference type="AlphaFoldDB" id="A0A918S6N1"/>
<evidence type="ECO:0000313" key="2">
    <source>
        <dbReference type="EMBL" id="GHA23217.1"/>
    </source>
</evidence>
<dbReference type="EMBL" id="BMZE01000002">
    <property type="protein sequence ID" value="GHA23217.1"/>
    <property type="molecule type" value="Genomic_DNA"/>
</dbReference>
<keyword evidence="1" id="KW-0472">Membrane</keyword>